<reference evidence="2 4" key="1">
    <citation type="submission" date="2016-10" db="EMBL/GenBank/DDBJ databases">
        <authorList>
            <person name="Varghese N."/>
            <person name="Submissions S."/>
        </authorList>
    </citation>
    <scope>NUCLEOTIDE SEQUENCE [LARGE SCALE GENOMIC DNA]</scope>
    <source>
        <strain evidence="2 4">DSM 26291</strain>
    </source>
</reference>
<accession>A0A1W6K4C2</accession>
<dbReference type="Proteomes" id="UP000193100">
    <property type="component" value="Chromosome"/>
</dbReference>
<evidence type="ECO:0000313" key="4">
    <source>
        <dbReference type="Proteomes" id="UP000199211"/>
    </source>
</evidence>
<dbReference type="AlphaFoldDB" id="A0A1W6K4C2"/>
<gene>
    <name evidence="1" type="ORF">MARSALSMR5_00124</name>
    <name evidence="2" type="ORF">SAMN04487868_10996</name>
</gene>
<dbReference type="EMBL" id="CP020931">
    <property type="protein sequence ID" value="ARM82230.1"/>
    <property type="molecule type" value="Genomic_DNA"/>
</dbReference>
<accession>A0A1I4KCT3</accession>
<sequence length="66" mass="7553">MAEPKRHRDVLERVLVAPTPSAILPNLNVRKFRKFLPFHHPVTAFSELLVGSYTKIVTRIGKKMLS</sequence>
<protein>
    <submittedName>
        <fullName evidence="1">Uncharacterized protein</fullName>
    </submittedName>
</protein>
<reference evidence="1 3" key="2">
    <citation type="submission" date="2017-04" db="EMBL/GenBank/DDBJ databases">
        <title>Genome Sequence of Marinobacter salarius strain SMR5 Isolated from a culture of the Diatom Skeletonema marinoi.</title>
        <authorList>
            <person name="Topel M."/>
            <person name="Pinder M.I.M."/>
            <person name="Johansson O.N."/>
            <person name="Kourtchenko O."/>
            <person name="Godhe A."/>
            <person name="Clarke A.K."/>
        </authorList>
    </citation>
    <scope>NUCLEOTIDE SEQUENCE [LARGE SCALE GENOMIC DNA]</scope>
    <source>
        <strain evidence="1 3">SMR5</strain>
    </source>
</reference>
<dbReference type="EMBL" id="FOTV01000009">
    <property type="protein sequence ID" value="SFL76605.1"/>
    <property type="molecule type" value="Genomic_DNA"/>
</dbReference>
<evidence type="ECO:0000313" key="1">
    <source>
        <dbReference type="EMBL" id="ARM82230.1"/>
    </source>
</evidence>
<name>A0A1W6K4C2_9GAMM</name>
<evidence type="ECO:0000313" key="2">
    <source>
        <dbReference type="EMBL" id="SFL76605.1"/>
    </source>
</evidence>
<organism evidence="1 3">
    <name type="scientific">Marinobacter salarius</name>
    <dbReference type="NCBI Taxonomy" id="1420917"/>
    <lineage>
        <taxon>Bacteria</taxon>
        <taxon>Pseudomonadati</taxon>
        <taxon>Pseudomonadota</taxon>
        <taxon>Gammaproteobacteria</taxon>
        <taxon>Pseudomonadales</taxon>
        <taxon>Marinobacteraceae</taxon>
        <taxon>Marinobacter</taxon>
    </lineage>
</organism>
<evidence type="ECO:0000313" key="3">
    <source>
        <dbReference type="Proteomes" id="UP000193100"/>
    </source>
</evidence>
<keyword evidence="4" id="KW-1185">Reference proteome</keyword>
<dbReference type="Proteomes" id="UP000199211">
    <property type="component" value="Unassembled WGS sequence"/>
</dbReference>
<proteinExistence type="predicted"/>